<keyword evidence="3" id="KW-1185">Reference proteome</keyword>
<evidence type="ECO:0000313" key="2">
    <source>
        <dbReference type="EnsemblMetazoa" id="G26279.1:cds"/>
    </source>
</evidence>
<dbReference type="InterPro" id="IPR038765">
    <property type="entry name" value="Papain-like_cys_pep_sf"/>
</dbReference>
<evidence type="ECO:0000313" key="3">
    <source>
        <dbReference type="Proteomes" id="UP000005408"/>
    </source>
</evidence>
<protein>
    <submittedName>
        <fullName evidence="2">Uncharacterized protein</fullName>
    </submittedName>
</protein>
<accession>A0A8W8L424</accession>
<dbReference type="SUPFAM" id="SSF54001">
    <property type="entry name" value="Cysteine proteinases"/>
    <property type="match status" value="1"/>
</dbReference>
<feature type="compositionally biased region" description="Polar residues" evidence="1">
    <location>
        <begin position="210"/>
        <end position="220"/>
    </location>
</feature>
<organism evidence="2 3">
    <name type="scientific">Magallana gigas</name>
    <name type="common">Pacific oyster</name>
    <name type="synonym">Crassostrea gigas</name>
    <dbReference type="NCBI Taxonomy" id="29159"/>
    <lineage>
        <taxon>Eukaryota</taxon>
        <taxon>Metazoa</taxon>
        <taxon>Spiralia</taxon>
        <taxon>Lophotrochozoa</taxon>
        <taxon>Mollusca</taxon>
        <taxon>Bivalvia</taxon>
        <taxon>Autobranchia</taxon>
        <taxon>Pteriomorphia</taxon>
        <taxon>Ostreida</taxon>
        <taxon>Ostreoidea</taxon>
        <taxon>Ostreidae</taxon>
        <taxon>Magallana</taxon>
    </lineage>
</organism>
<feature type="region of interest" description="Disordered" evidence="1">
    <location>
        <begin position="208"/>
        <end position="230"/>
    </location>
</feature>
<dbReference type="Gene3D" id="3.40.395.10">
    <property type="entry name" value="Adenoviral Proteinase, Chain A"/>
    <property type="match status" value="1"/>
</dbReference>
<sequence>MTKIDLAETVEETDIIQLSTNCFKIKSVSDSRKKVEYNVLLDNGHGMPSCVDLDSSPMQTYICEDLKKDQEELEDTIIIEGHSTVPQSILECIGEMVSQMPIIEWEALIVRSTKEAGTSTDKISQIAVSLLEEYCKDDHIQTMKTISDNHCPKDMTNAQKYRMALLMPHKLVETKKFSLKRNFEKERKEREAAEKACIDALAQMEGFNRSEPTSEASEMTTKSKKKGKKKVQWETGESATQCTGTTWTDIDSQKATNKLMKIWNQERATNYIKARVYGYNVNDADLMSLKSPNWLTDQVLDAYLSYLAQKEWDKGKKEKHLGVSKMKSIINDHVQSSEKRYQKFLIQNIYSL</sequence>
<reference evidence="2" key="1">
    <citation type="submission" date="2022-08" db="UniProtKB">
        <authorList>
            <consortium name="EnsemblMetazoa"/>
        </authorList>
    </citation>
    <scope>IDENTIFICATION</scope>
    <source>
        <strain evidence="2">05x7-T-G4-1.051#20</strain>
    </source>
</reference>
<dbReference type="EnsemblMetazoa" id="G26279.1">
    <property type="protein sequence ID" value="G26279.1:cds"/>
    <property type="gene ID" value="G26279"/>
</dbReference>
<proteinExistence type="predicted"/>
<name>A0A8W8L424_MAGGI</name>
<dbReference type="Proteomes" id="UP000005408">
    <property type="component" value="Unassembled WGS sequence"/>
</dbReference>
<dbReference type="AlphaFoldDB" id="A0A8W8L424"/>
<evidence type="ECO:0000256" key="1">
    <source>
        <dbReference type="SAM" id="MobiDB-lite"/>
    </source>
</evidence>